<evidence type="ECO:0000313" key="1">
    <source>
        <dbReference type="EMBL" id="RRK11513.1"/>
    </source>
</evidence>
<accession>A0A426DAD5</accession>
<dbReference type="Proteomes" id="UP000283633">
    <property type="component" value="Unassembled WGS sequence"/>
</dbReference>
<gene>
    <name evidence="1" type="ORF">D1831_02145</name>
</gene>
<sequence>MLKEIIVINSTQTGLLESSFTGNMVVDAAFDARLAKHLKQRLNNSDVAVRTGDVDDLEQPQDRLFVVSNRVATVINLKANDHVILYADMDGVVNKGIDALAKRVNSYVVKNTLFN</sequence>
<proteinExistence type="predicted"/>
<protein>
    <submittedName>
        <fullName evidence="1">Uncharacterized protein</fullName>
    </submittedName>
</protein>
<dbReference type="EMBL" id="QWZQ01000004">
    <property type="protein sequence ID" value="RRK11513.1"/>
    <property type="molecule type" value="Genomic_DNA"/>
</dbReference>
<dbReference type="AlphaFoldDB" id="A0A426DAD5"/>
<reference evidence="1 2" key="1">
    <citation type="submission" date="2018-08" db="EMBL/GenBank/DDBJ databases">
        <title>Genome Lactobacillus garii FI11369.</title>
        <authorList>
            <person name="Diaz M."/>
            <person name="Narbad A."/>
        </authorList>
    </citation>
    <scope>NUCLEOTIDE SEQUENCE [LARGE SCALE GENOMIC DNA]</scope>
    <source>
        <strain evidence="1 2">FI11369</strain>
    </source>
</reference>
<dbReference type="OrthoDB" id="2320688at2"/>
<keyword evidence="2" id="KW-1185">Reference proteome</keyword>
<organism evidence="1 2">
    <name type="scientific">Lactiplantibacillus garii</name>
    <dbReference type="NCBI Taxonomy" id="2306423"/>
    <lineage>
        <taxon>Bacteria</taxon>
        <taxon>Bacillati</taxon>
        <taxon>Bacillota</taxon>
        <taxon>Bacilli</taxon>
        <taxon>Lactobacillales</taxon>
        <taxon>Lactobacillaceae</taxon>
        <taxon>Lactiplantibacillus</taxon>
    </lineage>
</organism>
<comment type="caution">
    <text evidence="1">The sequence shown here is derived from an EMBL/GenBank/DDBJ whole genome shotgun (WGS) entry which is preliminary data.</text>
</comment>
<name>A0A426DAD5_9LACO</name>
<evidence type="ECO:0000313" key="2">
    <source>
        <dbReference type="Proteomes" id="UP000283633"/>
    </source>
</evidence>
<dbReference type="RefSeq" id="WP_125071204.1">
    <property type="nucleotide sequence ID" value="NZ_QWZQ01000004.1"/>
</dbReference>